<dbReference type="Proteomes" id="UP001219934">
    <property type="component" value="Unassembled WGS sequence"/>
</dbReference>
<organism evidence="1 2">
    <name type="scientific">Pogonophryne albipinna</name>
    <dbReference type="NCBI Taxonomy" id="1090488"/>
    <lineage>
        <taxon>Eukaryota</taxon>
        <taxon>Metazoa</taxon>
        <taxon>Chordata</taxon>
        <taxon>Craniata</taxon>
        <taxon>Vertebrata</taxon>
        <taxon>Euteleostomi</taxon>
        <taxon>Actinopterygii</taxon>
        <taxon>Neopterygii</taxon>
        <taxon>Teleostei</taxon>
        <taxon>Neoteleostei</taxon>
        <taxon>Acanthomorphata</taxon>
        <taxon>Eupercaria</taxon>
        <taxon>Perciformes</taxon>
        <taxon>Notothenioidei</taxon>
        <taxon>Pogonophryne</taxon>
    </lineage>
</organism>
<keyword evidence="2" id="KW-1185">Reference proteome</keyword>
<accession>A0AAD6FB27</accession>
<reference evidence="1" key="1">
    <citation type="submission" date="2022-11" db="EMBL/GenBank/DDBJ databases">
        <title>Chromosome-level genome of Pogonophryne albipinna.</title>
        <authorList>
            <person name="Jo E."/>
        </authorList>
    </citation>
    <scope>NUCLEOTIDE SEQUENCE</scope>
    <source>
        <strain evidence="1">SGF0006</strain>
        <tissue evidence="1">Muscle</tissue>
    </source>
</reference>
<evidence type="ECO:0000313" key="2">
    <source>
        <dbReference type="Proteomes" id="UP001219934"/>
    </source>
</evidence>
<comment type="caution">
    <text evidence="1">The sequence shown here is derived from an EMBL/GenBank/DDBJ whole genome shotgun (WGS) entry which is preliminary data.</text>
</comment>
<dbReference type="PANTHER" id="PTHR46670:SF3">
    <property type="entry name" value="ENDONUCLEASE_EXONUCLEASE_PHOSPHATASE DOMAIN-CONTAINING PROTEIN"/>
    <property type="match status" value="1"/>
</dbReference>
<evidence type="ECO:0000313" key="1">
    <source>
        <dbReference type="EMBL" id="KAJ4928121.1"/>
    </source>
</evidence>
<name>A0AAD6FB27_9TELE</name>
<dbReference type="EMBL" id="JAPTMU010000018">
    <property type="protein sequence ID" value="KAJ4928121.1"/>
    <property type="molecule type" value="Genomic_DNA"/>
</dbReference>
<protein>
    <submittedName>
        <fullName evidence="1">Uncharacterized protein</fullName>
    </submittedName>
</protein>
<dbReference type="AlphaFoldDB" id="A0AAD6FB27"/>
<gene>
    <name evidence="1" type="ORF">JOQ06_015918</name>
</gene>
<sequence>MELSFQSPLSMPKRQIRFRNRRNINPDTMTLDLQHLSSANFSSVNESVAYYNQSLNSLLDLHATLKTRMVTFSRSAPWYTGELRRMKTAGRVLERRLKASGLTVHRLAYREHQKAYAQSLRDAWSQYYSSLINNSTGNSKQLFSTINHLLKPQSPLHSDSTEKQCSNFAAFFTNKVDTIRSLLSSPSAPPVTTADPQPGTTQPLRCFTDISQREAAISAHLRLAGLDHPSSSSCSPESESSVADGVSLSRPLLQEGASNQPSERMLVELAGNQFREFSSPSEMELIELRAPPFLVCTP</sequence>
<proteinExistence type="predicted"/>
<dbReference type="PANTHER" id="PTHR46670">
    <property type="entry name" value="ENDO/EXONUCLEASE/PHOSPHATASE DOMAIN-CONTAINING PROTEIN"/>
    <property type="match status" value="1"/>
</dbReference>